<reference evidence="1" key="2">
    <citation type="submission" date="2021-01" db="EMBL/GenBank/DDBJ databases">
        <authorList>
            <person name="Schikora-Tamarit M.A."/>
        </authorList>
    </citation>
    <scope>NUCLEOTIDE SEQUENCE</scope>
    <source>
        <strain evidence="1">CBS2887</strain>
    </source>
</reference>
<dbReference type="AlphaFoldDB" id="A0A9P8QDH6"/>
<organism evidence="1 2">
    <name type="scientific">Wickerhamomyces pijperi</name>
    <name type="common">Yeast</name>
    <name type="synonym">Pichia pijperi</name>
    <dbReference type="NCBI Taxonomy" id="599730"/>
    <lineage>
        <taxon>Eukaryota</taxon>
        <taxon>Fungi</taxon>
        <taxon>Dikarya</taxon>
        <taxon>Ascomycota</taxon>
        <taxon>Saccharomycotina</taxon>
        <taxon>Saccharomycetes</taxon>
        <taxon>Phaffomycetales</taxon>
        <taxon>Wickerhamomycetaceae</taxon>
        <taxon>Wickerhamomyces</taxon>
    </lineage>
</organism>
<reference evidence="1" key="1">
    <citation type="journal article" date="2021" name="Open Biol.">
        <title>Shared evolutionary footprints suggest mitochondrial oxidative damage underlies multiple complex I losses in fungi.</title>
        <authorList>
            <person name="Schikora-Tamarit M.A."/>
            <person name="Marcet-Houben M."/>
            <person name="Nosek J."/>
            <person name="Gabaldon T."/>
        </authorList>
    </citation>
    <scope>NUCLEOTIDE SEQUENCE</scope>
    <source>
        <strain evidence="1">CBS2887</strain>
    </source>
</reference>
<keyword evidence="2" id="KW-1185">Reference proteome</keyword>
<sequence>MSTPRKKSKTLFEESLFAIRDKYISDTDTKINTPLLKLRQSNTDKTLKLIDYENTVVQDLDKNFTSLKASYTYVHDIKVELEALLKKVERIEAVVEEIDHFTITGK</sequence>
<accession>A0A9P8QDH6</accession>
<comment type="caution">
    <text evidence="1">The sequence shown here is derived from an EMBL/GenBank/DDBJ whole genome shotgun (WGS) entry which is preliminary data.</text>
</comment>
<evidence type="ECO:0000313" key="1">
    <source>
        <dbReference type="EMBL" id="KAH3687444.1"/>
    </source>
</evidence>
<protein>
    <submittedName>
        <fullName evidence="1">Uncharacterized protein</fullName>
    </submittedName>
</protein>
<dbReference type="EMBL" id="JAEUBG010000835">
    <property type="protein sequence ID" value="KAH3687444.1"/>
    <property type="molecule type" value="Genomic_DNA"/>
</dbReference>
<gene>
    <name evidence="1" type="ORF">WICPIJ_001554</name>
</gene>
<proteinExistence type="predicted"/>
<evidence type="ECO:0000313" key="2">
    <source>
        <dbReference type="Proteomes" id="UP000774326"/>
    </source>
</evidence>
<name>A0A9P8QDH6_WICPI</name>
<dbReference type="Proteomes" id="UP000774326">
    <property type="component" value="Unassembled WGS sequence"/>
</dbReference>